<dbReference type="Pfam" id="PF00067">
    <property type="entry name" value="p450"/>
    <property type="match status" value="1"/>
</dbReference>
<organism evidence="2 3">
    <name type="scientific">Amycolatopsis pigmentata</name>
    <dbReference type="NCBI Taxonomy" id="450801"/>
    <lineage>
        <taxon>Bacteria</taxon>
        <taxon>Bacillati</taxon>
        <taxon>Actinomycetota</taxon>
        <taxon>Actinomycetes</taxon>
        <taxon>Pseudonocardiales</taxon>
        <taxon>Pseudonocardiaceae</taxon>
        <taxon>Amycolatopsis</taxon>
    </lineage>
</organism>
<gene>
    <name evidence="2" type="ORF">ACFSXZ_28505</name>
</gene>
<dbReference type="Gene3D" id="1.10.630.10">
    <property type="entry name" value="Cytochrome P450"/>
    <property type="match status" value="1"/>
</dbReference>
<name>A0ABW5G128_9PSEU</name>
<comment type="similarity">
    <text evidence="1">Belongs to the cytochrome P450 family.</text>
</comment>
<dbReference type="PRINTS" id="PR00359">
    <property type="entry name" value="BP450"/>
</dbReference>
<dbReference type="InterPro" id="IPR036396">
    <property type="entry name" value="Cyt_P450_sf"/>
</dbReference>
<evidence type="ECO:0000256" key="1">
    <source>
        <dbReference type="ARBA" id="ARBA00010617"/>
    </source>
</evidence>
<comment type="caution">
    <text evidence="2">The sequence shown here is derived from an EMBL/GenBank/DDBJ whole genome shotgun (WGS) entry which is preliminary data.</text>
</comment>
<reference evidence="3" key="1">
    <citation type="journal article" date="2019" name="Int. J. Syst. Evol. Microbiol.">
        <title>The Global Catalogue of Microorganisms (GCM) 10K type strain sequencing project: providing services to taxonomists for standard genome sequencing and annotation.</title>
        <authorList>
            <consortium name="The Broad Institute Genomics Platform"/>
            <consortium name="The Broad Institute Genome Sequencing Center for Infectious Disease"/>
            <person name="Wu L."/>
            <person name="Ma J."/>
        </authorList>
    </citation>
    <scope>NUCLEOTIDE SEQUENCE [LARGE SCALE GENOMIC DNA]</scope>
    <source>
        <strain evidence="3">CGMCC 4.7645</strain>
    </source>
</reference>
<evidence type="ECO:0000313" key="3">
    <source>
        <dbReference type="Proteomes" id="UP001597417"/>
    </source>
</evidence>
<accession>A0ABW5G128</accession>
<proteinExistence type="inferred from homology"/>
<keyword evidence="3" id="KW-1185">Reference proteome</keyword>
<dbReference type="InterPro" id="IPR002397">
    <property type="entry name" value="Cyt_P450_B"/>
</dbReference>
<dbReference type="PANTHER" id="PTHR46696">
    <property type="entry name" value="P450, PUTATIVE (EUROFUNG)-RELATED"/>
    <property type="match status" value="1"/>
</dbReference>
<dbReference type="InterPro" id="IPR001128">
    <property type="entry name" value="Cyt_P450"/>
</dbReference>
<dbReference type="PANTHER" id="PTHR46696:SF1">
    <property type="entry name" value="CYTOCHROME P450 YJIB-RELATED"/>
    <property type="match status" value="1"/>
</dbReference>
<dbReference type="SUPFAM" id="SSF48264">
    <property type="entry name" value="Cytochrome P450"/>
    <property type="match status" value="1"/>
</dbReference>
<sequence length="407" mass="45270">MDVSATPEVVFDAFHPRYRSNPYPRYALVRDYTPLYPMGPGMFLATRYQECSTVLTDPAWGHGYEDGINPFRPGVAPDEVPGSMLRMDPSDHSRIRGMVNKFFTPRNVDKMKPHIEARVAELLEKVVAAGEIDLMAEFARPLTLSITAELLGVPVEDYPLVMAWSAEIVRGTDPDILQTPENLARRLPALREFEAYFADLVARKRKEPADDLLSDLCAAQRDGADLGDADFHALATLLLIGGYETTADVIGKGVLALLRNPGQIALWREQPDLAPYAVDELLRYEPPVQFTTRVALEERELSGRTFTRGEGVVVMIASANRDPEAYPDPDRLDITRYAARPPAVRHFSLSGGIHFCLGARLGRMEIEHAVDALLRRAPALALTGTEPTWRQTIAFHGLTSLPVRLRD</sequence>
<evidence type="ECO:0000313" key="2">
    <source>
        <dbReference type="EMBL" id="MFD2420280.1"/>
    </source>
</evidence>
<dbReference type="Proteomes" id="UP001597417">
    <property type="component" value="Unassembled WGS sequence"/>
</dbReference>
<protein>
    <submittedName>
        <fullName evidence="2">Cytochrome P450</fullName>
    </submittedName>
</protein>
<dbReference type="CDD" id="cd20625">
    <property type="entry name" value="CYP164-like"/>
    <property type="match status" value="1"/>
</dbReference>
<dbReference type="EMBL" id="JBHUKR010000017">
    <property type="protein sequence ID" value="MFD2420280.1"/>
    <property type="molecule type" value="Genomic_DNA"/>
</dbReference>
<dbReference type="RefSeq" id="WP_378268304.1">
    <property type="nucleotide sequence ID" value="NZ_JBHUKR010000017.1"/>
</dbReference>